<feature type="compositionally biased region" description="Polar residues" evidence="1">
    <location>
        <begin position="19"/>
        <end position="38"/>
    </location>
</feature>
<evidence type="ECO:0000313" key="3">
    <source>
        <dbReference type="Proteomes" id="UP000799444"/>
    </source>
</evidence>
<organism evidence="2 3">
    <name type="scientific">Polyplosphaeria fusca</name>
    <dbReference type="NCBI Taxonomy" id="682080"/>
    <lineage>
        <taxon>Eukaryota</taxon>
        <taxon>Fungi</taxon>
        <taxon>Dikarya</taxon>
        <taxon>Ascomycota</taxon>
        <taxon>Pezizomycotina</taxon>
        <taxon>Dothideomycetes</taxon>
        <taxon>Pleosporomycetidae</taxon>
        <taxon>Pleosporales</taxon>
        <taxon>Tetraplosphaeriaceae</taxon>
        <taxon>Polyplosphaeria</taxon>
    </lineage>
</organism>
<evidence type="ECO:0000313" key="2">
    <source>
        <dbReference type="EMBL" id="KAF2726761.1"/>
    </source>
</evidence>
<dbReference type="Proteomes" id="UP000799444">
    <property type="component" value="Unassembled WGS sequence"/>
</dbReference>
<keyword evidence="3" id="KW-1185">Reference proteome</keyword>
<proteinExistence type="predicted"/>
<reference evidence="2" key="1">
    <citation type="journal article" date="2020" name="Stud. Mycol.">
        <title>101 Dothideomycetes genomes: a test case for predicting lifestyles and emergence of pathogens.</title>
        <authorList>
            <person name="Haridas S."/>
            <person name="Albert R."/>
            <person name="Binder M."/>
            <person name="Bloem J."/>
            <person name="Labutti K."/>
            <person name="Salamov A."/>
            <person name="Andreopoulos B."/>
            <person name="Baker S."/>
            <person name="Barry K."/>
            <person name="Bills G."/>
            <person name="Bluhm B."/>
            <person name="Cannon C."/>
            <person name="Castanera R."/>
            <person name="Culley D."/>
            <person name="Daum C."/>
            <person name="Ezra D."/>
            <person name="Gonzalez J."/>
            <person name="Henrissat B."/>
            <person name="Kuo A."/>
            <person name="Liang C."/>
            <person name="Lipzen A."/>
            <person name="Lutzoni F."/>
            <person name="Magnuson J."/>
            <person name="Mondo S."/>
            <person name="Nolan M."/>
            <person name="Ohm R."/>
            <person name="Pangilinan J."/>
            <person name="Park H.-J."/>
            <person name="Ramirez L."/>
            <person name="Alfaro M."/>
            <person name="Sun H."/>
            <person name="Tritt A."/>
            <person name="Yoshinaga Y."/>
            <person name="Zwiers L.-H."/>
            <person name="Turgeon B."/>
            <person name="Goodwin S."/>
            <person name="Spatafora J."/>
            <person name="Crous P."/>
            <person name="Grigoriev I."/>
        </authorList>
    </citation>
    <scope>NUCLEOTIDE SEQUENCE</scope>
    <source>
        <strain evidence="2">CBS 125425</strain>
    </source>
</reference>
<sequence>MRDLKPLRLPALVAERNSSRTSLTMAHEPTSSIHSTADSGFYSASECSTPPTPSLPSRGHLRYPSSNSSLSSSPPNHEPIEALSASGKLPKLTEEPVEREDDYVTGSYRCSCDEGFCEHNRLPTRRSIFGACDLAEDYFNAELESHMAKRRRSVESTAQSLTNKIERRFPSITRKVRARQRSSTLARTSRSATPSRVSSTRSSSITSSIHHSFDITDKFPPTPAQCSSEQLDESTASSPMDVAKTNALEADADPVDPERFATTPLLPPLLVKTRLDDLPAQSPLQSPTIADTTHSLVATPVGTPPVRAAYPTPPLSSKPSVSSFKLSRPGHLVPSNDIPPIMLADPNDKWAIKLGHANFTIQPEPYVPDNCNTASLRQLFADWEQARCNYTKHQVRTGEHFGVTSKTYLLTEQKWAEIDAEWKANHDLAVSRATEIGEEPEPTSPLEPAPLSKMPTLNDPRSDGKFPKLGDEDIVGPMVQIASQIHQKVPSPRKRAFLQFFRDLKFPGSLLGKSAAGIRTAK</sequence>
<comment type="caution">
    <text evidence="2">The sequence shown here is derived from an EMBL/GenBank/DDBJ whole genome shotgun (WGS) entry which is preliminary data.</text>
</comment>
<feature type="compositionally biased region" description="Polar residues" evidence="1">
    <location>
        <begin position="224"/>
        <end position="238"/>
    </location>
</feature>
<feature type="region of interest" description="Disordered" evidence="1">
    <location>
        <begin position="435"/>
        <end position="470"/>
    </location>
</feature>
<evidence type="ECO:0000256" key="1">
    <source>
        <dbReference type="SAM" id="MobiDB-lite"/>
    </source>
</evidence>
<evidence type="ECO:0008006" key="4">
    <source>
        <dbReference type="Google" id="ProtNLM"/>
    </source>
</evidence>
<dbReference type="AlphaFoldDB" id="A0A9P4QKZ0"/>
<feature type="region of interest" description="Disordered" evidence="1">
    <location>
        <begin position="1"/>
        <end position="100"/>
    </location>
</feature>
<name>A0A9P4QKZ0_9PLEO</name>
<accession>A0A9P4QKZ0</accession>
<feature type="compositionally biased region" description="Low complexity" evidence="1">
    <location>
        <begin position="181"/>
        <end position="208"/>
    </location>
</feature>
<feature type="region of interest" description="Disordered" evidence="1">
    <location>
        <begin position="168"/>
        <end position="239"/>
    </location>
</feature>
<feature type="compositionally biased region" description="Basic and acidic residues" evidence="1">
    <location>
        <begin position="460"/>
        <end position="470"/>
    </location>
</feature>
<dbReference type="EMBL" id="ML996394">
    <property type="protein sequence ID" value="KAF2726761.1"/>
    <property type="molecule type" value="Genomic_DNA"/>
</dbReference>
<protein>
    <recommendedName>
        <fullName evidence="4">Only prolin and serin are matching in the corresponding protein</fullName>
    </recommendedName>
</protein>
<gene>
    <name evidence="2" type="ORF">EJ04DRAFT_570980</name>
</gene>
<feature type="compositionally biased region" description="Low complexity" evidence="1">
    <location>
        <begin position="64"/>
        <end position="75"/>
    </location>
</feature>
<dbReference type="OrthoDB" id="3882058at2759"/>